<comment type="function">
    <text evidence="12">The main replicative DNA helicase, it participates in initiation and elongation during chromosome replication. Travels ahead of the DNA replisome, separating dsDNA into templates for DNA synthesis. A processive ATP-dependent 5'-3' DNA helicase it has DNA-dependent ATPase activity.</text>
</comment>
<proteinExistence type="inferred from homology"/>
<reference evidence="14 15" key="1">
    <citation type="submission" date="2015-07" db="EMBL/GenBank/DDBJ databases">
        <title>High-quality draft genome sequence of Oceanobacillus caeni HM6, a bacillus isolated from a human feces.</title>
        <authorList>
            <person name="Kumar J."/>
            <person name="Verma M.K."/>
            <person name="Pandey R."/>
            <person name="Bhambi M."/>
            <person name="Chauhan N."/>
        </authorList>
    </citation>
    <scope>NUCLEOTIDE SEQUENCE [LARGE SCALE GENOMIC DNA]</scope>
    <source>
        <strain evidence="14 15">HM6</strain>
    </source>
</reference>
<evidence type="ECO:0000313" key="14">
    <source>
        <dbReference type="EMBL" id="KPH71566.1"/>
    </source>
</evidence>
<evidence type="ECO:0000256" key="3">
    <source>
        <dbReference type="ARBA" id="ARBA00022705"/>
    </source>
</evidence>
<evidence type="ECO:0000256" key="2">
    <source>
        <dbReference type="ARBA" id="ARBA00022515"/>
    </source>
</evidence>
<evidence type="ECO:0000259" key="13">
    <source>
        <dbReference type="PROSITE" id="PS51199"/>
    </source>
</evidence>
<keyword evidence="7 12" id="KW-0067">ATP-binding</keyword>
<dbReference type="InterPro" id="IPR007692">
    <property type="entry name" value="DNA_helicase_DnaB"/>
</dbReference>
<evidence type="ECO:0000256" key="7">
    <source>
        <dbReference type="ARBA" id="ARBA00022840"/>
    </source>
</evidence>
<dbReference type="PANTHER" id="PTHR30153:SF2">
    <property type="entry name" value="REPLICATIVE DNA HELICASE"/>
    <property type="match status" value="1"/>
</dbReference>
<comment type="similarity">
    <text evidence="1 12">Belongs to the helicase family. DnaB subfamily.</text>
</comment>
<dbReference type="InterPro" id="IPR007694">
    <property type="entry name" value="DNA_helicase_DnaB-like_C"/>
</dbReference>
<comment type="caution">
    <text evidence="14">The sequence shown here is derived from an EMBL/GenBank/DDBJ whole genome shotgun (WGS) entry which is preliminary data.</text>
</comment>
<dbReference type="Pfam" id="PF00772">
    <property type="entry name" value="DnaB"/>
    <property type="match status" value="1"/>
</dbReference>
<dbReference type="PROSITE" id="PS51199">
    <property type="entry name" value="SF4_HELICASE"/>
    <property type="match status" value="1"/>
</dbReference>
<dbReference type="InterPro" id="IPR007693">
    <property type="entry name" value="DNA_helicase_DnaB-like_N"/>
</dbReference>
<name>A0ABR5MGR6_9BACI</name>
<dbReference type="CDD" id="cd00984">
    <property type="entry name" value="DnaB_C"/>
    <property type="match status" value="1"/>
</dbReference>
<dbReference type="NCBIfam" id="TIGR00665">
    <property type="entry name" value="DnaB"/>
    <property type="match status" value="1"/>
</dbReference>
<dbReference type="InterPro" id="IPR016136">
    <property type="entry name" value="DNA_helicase_N/primase_C"/>
</dbReference>
<keyword evidence="4 12" id="KW-0547">Nucleotide-binding</keyword>
<evidence type="ECO:0000256" key="9">
    <source>
        <dbReference type="ARBA" id="ARBA00023235"/>
    </source>
</evidence>
<organism evidence="14 15">
    <name type="scientific">Oceanobacillus caeni</name>
    <dbReference type="NCBI Taxonomy" id="405946"/>
    <lineage>
        <taxon>Bacteria</taxon>
        <taxon>Bacillati</taxon>
        <taxon>Bacillota</taxon>
        <taxon>Bacilli</taxon>
        <taxon>Bacillales</taxon>
        <taxon>Bacillaceae</taxon>
        <taxon>Oceanobacillus</taxon>
    </lineage>
</organism>
<comment type="catalytic activity">
    <reaction evidence="10 12">
        <text>ATP + H2O = ADP + phosphate + H(+)</text>
        <dbReference type="Rhea" id="RHEA:13065"/>
        <dbReference type="ChEBI" id="CHEBI:15377"/>
        <dbReference type="ChEBI" id="CHEBI:15378"/>
        <dbReference type="ChEBI" id="CHEBI:30616"/>
        <dbReference type="ChEBI" id="CHEBI:43474"/>
        <dbReference type="ChEBI" id="CHEBI:456216"/>
        <dbReference type="EC" id="5.6.2.3"/>
    </reaction>
</comment>
<evidence type="ECO:0000256" key="5">
    <source>
        <dbReference type="ARBA" id="ARBA00022801"/>
    </source>
</evidence>
<evidence type="ECO:0000256" key="4">
    <source>
        <dbReference type="ARBA" id="ARBA00022741"/>
    </source>
</evidence>
<dbReference type="InterPro" id="IPR027417">
    <property type="entry name" value="P-loop_NTPase"/>
</dbReference>
<evidence type="ECO:0000256" key="1">
    <source>
        <dbReference type="ARBA" id="ARBA00008428"/>
    </source>
</evidence>
<evidence type="ECO:0000313" key="15">
    <source>
        <dbReference type="Proteomes" id="UP000037854"/>
    </source>
</evidence>
<dbReference type="Proteomes" id="UP000037854">
    <property type="component" value="Unassembled WGS sequence"/>
</dbReference>
<evidence type="ECO:0000256" key="12">
    <source>
        <dbReference type="RuleBase" id="RU362085"/>
    </source>
</evidence>
<dbReference type="Gene3D" id="1.10.860.10">
    <property type="entry name" value="DNAb Helicase, Chain A"/>
    <property type="match status" value="1"/>
</dbReference>
<keyword evidence="8 12" id="KW-0238">DNA-binding</keyword>
<keyword evidence="2 12" id="KW-0639">Primosome</keyword>
<gene>
    <name evidence="14" type="ORF">AFL42_14915</name>
</gene>
<keyword evidence="5 12" id="KW-0378">Hydrolase</keyword>
<evidence type="ECO:0000256" key="11">
    <source>
        <dbReference type="NCBIfam" id="TIGR00665"/>
    </source>
</evidence>
<evidence type="ECO:0000256" key="8">
    <source>
        <dbReference type="ARBA" id="ARBA00023125"/>
    </source>
</evidence>
<feature type="domain" description="SF4 helicase" evidence="13">
    <location>
        <begin position="157"/>
        <end position="423"/>
    </location>
</feature>
<keyword evidence="3 12" id="KW-0235">DNA replication</keyword>
<protein>
    <recommendedName>
        <fullName evidence="11 12">Replicative DNA helicase</fullName>
        <ecNumber evidence="11 12">5.6.2.3</ecNumber>
    </recommendedName>
</protein>
<dbReference type="Pfam" id="PF03796">
    <property type="entry name" value="DnaB_C"/>
    <property type="match status" value="1"/>
</dbReference>
<dbReference type="InterPro" id="IPR036185">
    <property type="entry name" value="DNA_heli_DnaB-like_N_sf"/>
</dbReference>
<dbReference type="PANTHER" id="PTHR30153">
    <property type="entry name" value="REPLICATIVE DNA HELICASE DNAB"/>
    <property type="match status" value="1"/>
</dbReference>
<evidence type="ECO:0000256" key="6">
    <source>
        <dbReference type="ARBA" id="ARBA00022806"/>
    </source>
</evidence>
<keyword evidence="6 12" id="KW-0347">Helicase</keyword>
<dbReference type="SUPFAM" id="SSF52540">
    <property type="entry name" value="P-loop containing nucleoside triphosphate hydrolases"/>
    <property type="match status" value="1"/>
</dbReference>
<sequence length="441" mass="50495">MKITNYEAEATLLGAILVEGTLFNDLELEEEHFYDARHRRIFRAMKEVFEKKQPIDIVTVTTALLDDIHQIGGTLYLTEMAESVATLANFKQHEALILEAYRMRKSRDLVKGYVENPSDEAMDVLLKKLTHFQDLGTSQKERSTYDYLMEISKDMTEKTIQTGYMTSLSDFDDMTGGLQKGDLIIVAARPSVGKTAFALNLAAGHCKNKGSSLVISLEMGTKQLLERMISAEGMMDGRKWRNLLFSEEDYEKAFRAIGTIASWDLTIFDTKRTLSQVRSTIRNAVQKDPNGHHLVIIDYLQLITPTTIRKDRRDLEIGEITRELKLLAMELKVPIVLLSQLSRGVESRQDKRPLMSDLRESGNIEQDADVITFLYRDDYYNRMSESPTITEIIISKHRNGPTGTVEVEFWKEYGRFGDMRDVQGTHENIESRRGNEFSMEF</sequence>
<dbReference type="RefSeq" id="WP_083452627.1">
    <property type="nucleotide sequence ID" value="NZ_LGTK01000070.1"/>
</dbReference>
<evidence type="ECO:0000256" key="10">
    <source>
        <dbReference type="ARBA" id="ARBA00048954"/>
    </source>
</evidence>
<dbReference type="Gene3D" id="3.40.50.300">
    <property type="entry name" value="P-loop containing nucleotide triphosphate hydrolases"/>
    <property type="match status" value="1"/>
</dbReference>
<dbReference type="EMBL" id="LGTK01000070">
    <property type="protein sequence ID" value="KPH71566.1"/>
    <property type="molecule type" value="Genomic_DNA"/>
</dbReference>
<dbReference type="SUPFAM" id="SSF48024">
    <property type="entry name" value="N-terminal domain of DnaB helicase"/>
    <property type="match status" value="1"/>
</dbReference>
<accession>A0ABR5MGR6</accession>
<dbReference type="EC" id="5.6.2.3" evidence="11 12"/>
<keyword evidence="9" id="KW-0413">Isomerase</keyword>
<dbReference type="GO" id="GO:0004386">
    <property type="term" value="F:helicase activity"/>
    <property type="evidence" value="ECO:0007669"/>
    <property type="project" value="UniProtKB-KW"/>
</dbReference>
<keyword evidence="15" id="KW-1185">Reference proteome</keyword>